<dbReference type="InterPro" id="IPR019775">
    <property type="entry name" value="WD40_repeat_CS"/>
</dbReference>
<feature type="compositionally biased region" description="Acidic residues" evidence="7">
    <location>
        <begin position="25"/>
        <end position="51"/>
    </location>
</feature>
<organism evidence="10 11">
    <name type="scientific">Syphacia muris</name>
    <dbReference type="NCBI Taxonomy" id="451379"/>
    <lineage>
        <taxon>Eukaryota</taxon>
        <taxon>Metazoa</taxon>
        <taxon>Ecdysozoa</taxon>
        <taxon>Nematoda</taxon>
        <taxon>Chromadorea</taxon>
        <taxon>Rhabditida</taxon>
        <taxon>Spirurina</taxon>
        <taxon>Oxyuridomorpha</taxon>
        <taxon>Oxyuroidea</taxon>
        <taxon>Oxyuridae</taxon>
        <taxon>Syphacia</taxon>
    </lineage>
</organism>
<evidence type="ECO:0000313" key="10">
    <source>
        <dbReference type="Proteomes" id="UP000046393"/>
    </source>
</evidence>
<evidence type="ECO:0000256" key="8">
    <source>
        <dbReference type="SAM" id="SignalP"/>
    </source>
</evidence>
<evidence type="ECO:0000256" key="2">
    <source>
        <dbReference type="ARBA" id="ARBA00022574"/>
    </source>
</evidence>
<evidence type="ECO:0000256" key="7">
    <source>
        <dbReference type="SAM" id="MobiDB-lite"/>
    </source>
</evidence>
<dbReference type="WBParaSite" id="SMUV_0000207301-mRNA-1">
    <property type="protein sequence ID" value="SMUV_0000207301-mRNA-1"/>
    <property type="gene ID" value="SMUV_0000207301"/>
</dbReference>
<evidence type="ECO:0000256" key="3">
    <source>
        <dbReference type="ARBA" id="ARBA00022737"/>
    </source>
</evidence>
<dbReference type="Proteomes" id="UP000046393">
    <property type="component" value="Unplaced"/>
</dbReference>
<dbReference type="InterPro" id="IPR015943">
    <property type="entry name" value="WD40/YVTN_repeat-like_dom_sf"/>
</dbReference>
<feature type="region of interest" description="Disordered" evidence="7">
    <location>
        <begin position="25"/>
        <end position="64"/>
    </location>
</feature>
<feature type="compositionally biased region" description="Acidic residues" evidence="7">
    <location>
        <begin position="145"/>
        <end position="159"/>
    </location>
</feature>
<dbReference type="InterPro" id="IPR036322">
    <property type="entry name" value="WD40_repeat_dom_sf"/>
</dbReference>
<dbReference type="PROSITE" id="PS00678">
    <property type="entry name" value="WD_REPEATS_1"/>
    <property type="match status" value="2"/>
</dbReference>
<name>A0A0N5AD39_9BILA</name>
<feature type="region of interest" description="Disordered" evidence="7">
    <location>
        <begin position="142"/>
        <end position="170"/>
    </location>
</feature>
<feature type="compositionally biased region" description="Basic and acidic residues" evidence="7">
    <location>
        <begin position="160"/>
        <end position="170"/>
    </location>
</feature>
<dbReference type="Gene3D" id="2.130.10.10">
    <property type="entry name" value="YVTN repeat-like/Quinoprotein amine dehydrogenase"/>
    <property type="match status" value="1"/>
</dbReference>
<feature type="repeat" description="WD" evidence="6">
    <location>
        <begin position="286"/>
        <end position="322"/>
    </location>
</feature>
<dbReference type="STRING" id="451379.A0A0N5AD39"/>
<evidence type="ECO:0000256" key="5">
    <source>
        <dbReference type="ARBA" id="ARBA00040876"/>
    </source>
</evidence>
<keyword evidence="4" id="KW-0539">Nucleus</keyword>
<keyword evidence="8" id="KW-0732">Signal</keyword>
<sequence length="468" mass="52465">MKVVSDHAIPFLIIFLILAMPVEREGEEEYNEDSSDVSESEDDEAMEDEESEKNQNRKTYIPNYSRPLKEDEDWEFDPEAYKLFHSFQTTYPCLSFDIVHDELGENRTELPVTATLIAGTQTRERRKNELLVMRLSNLLGIKPDESDDDEDASDDEDNVEGGKKTKKDNPRLHAAVIPHFGGINRIRAKTIGTSQICAVWNEMAKVQLWNISSPLKDLSEMDDVGRSVKYPKERPIFSCVNHKAEGFGLAWSSLETGTLASGDIRGEMYIWKMGDGGMWSIDKQPYKSHSGHVEDIAWSPTESALLVTCSTDSSIKLWDIRSPPSEACVCTVEHAHESDVNVLSWNKHEPILVSGGDDAALNIWSLKTIQYGEPVARFKHHKGAITSVEWCPQETTTLIASGEDDQITIWDLAVEAEGSENIPEVPPQLLFVHMGQTEIKEVHFHSQVPGLVVSTAESGFDVFKTISV</sequence>
<feature type="signal peptide" evidence="8">
    <location>
        <begin position="1"/>
        <end position="24"/>
    </location>
</feature>
<feature type="chain" id="PRO_5005893046" description="Glutamate-rich WD repeat-containing protein 1" evidence="8">
    <location>
        <begin position="25"/>
        <end position="468"/>
    </location>
</feature>
<dbReference type="PANTHER" id="PTHR45903:SF1">
    <property type="entry name" value="GLUTAMATE-RICH WD REPEAT-CONTAINING PROTEIN 1"/>
    <property type="match status" value="1"/>
</dbReference>
<dbReference type="PROSITE" id="PS50082">
    <property type="entry name" value="WD_REPEATS_2"/>
    <property type="match status" value="3"/>
</dbReference>
<reference evidence="11" key="1">
    <citation type="submission" date="2017-02" db="UniProtKB">
        <authorList>
            <consortium name="WormBaseParasite"/>
        </authorList>
    </citation>
    <scope>IDENTIFICATION</scope>
</reference>
<dbReference type="Pfam" id="PF12265">
    <property type="entry name" value="CAF1C_H4-bd"/>
    <property type="match status" value="1"/>
</dbReference>
<keyword evidence="10" id="KW-1185">Reference proteome</keyword>
<feature type="repeat" description="WD" evidence="6">
    <location>
        <begin position="333"/>
        <end position="368"/>
    </location>
</feature>
<proteinExistence type="predicted"/>
<dbReference type="SMART" id="SM00320">
    <property type="entry name" value="WD40"/>
    <property type="match status" value="4"/>
</dbReference>
<evidence type="ECO:0000256" key="4">
    <source>
        <dbReference type="ARBA" id="ARBA00023242"/>
    </source>
</evidence>
<dbReference type="GO" id="GO:0005730">
    <property type="term" value="C:nucleolus"/>
    <property type="evidence" value="ECO:0007669"/>
    <property type="project" value="TreeGrafter"/>
</dbReference>
<dbReference type="SUPFAM" id="SSF50978">
    <property type="entry name" value="WD40 repeat-like"/>
    <property type="match status" value="1"/>
</dbReference>
<keyword evidence="3" id="KW-0677">Repeat</keyword>
<accession>A0A0N5AD39</accession>
<feature type="repeat" description="WD" evidence="6">
    <location>
        <begin position="378"/>
        <end position="412"/>
    </location>
</feature>
<comment type="subcellular location">
    <subcellularLocation>
        <location evidence="1">Nucleus</location>
    </subcellularLocation>
</comment>
<evidence type="ECO:0000259" key="9">
    <source>
        <dbReference type="Pfam" id="PF12265"/>
    </source>
</evidence>
<keyword evidence="2 6" id="KW-0853">WD repeat</keyword>
<dbReference type="InterPro" id="IPR022052">
    <property type="entry name" value="Histone-bd_RBBP4-like_N"/>
</dbReference>
<evidence type="ECO:0000313" key="11">
    <source>
        <dbReference type="WBParaSite" id="SMUV_0000207301-mRNA-1"/>
    </source>
</evidence>
<dbReference type="Pfam" id="PF00400">
    <property type="entry name" value="WD40"/>
    <property type="match status" value="3"/>
</dbReference>
<dbReference type="InterPro" id="IPR001680">
    <property type="entry name" value="WD40_rpt"/>
</dbReference>
<dbReference type="AlphaFoldDB" id="A0A0N5AD39"/>
<dbReference type="PRINTS" id="PR00320">
    <property type="entry name" value="GPROTEINBRPT"/>
</dbReference>
<protein>
    <recommendedName>
        <fullName evidence="5">Glutamate-rich WD repeat-containing protein 1</fullName>
    </recommendedName>
</protein>
<evidence type="ECO:0000256" key="1">
    <source>
        <dbReference type="ARBA" id="ARBA00004123"/>
    </source>
</evidence>
<dbReference type="InterPro" id="IPR020472">
    <property type="entry name" value="WD40_PAC1"/>
</dbReference>
<dbReference type="PANTHER" id="PTHR45903">
    <property type="entry name" value="GLUTAMATE-RICH WD REPEAT-CONTAINING PROTEIN 1"/>
    <property type="match status" value="1"/>
</dbReference>
<dbReference type="PROSITE" id="PS50294">
    <property type="entry name" value="WD_REPEATS_REGION"/>
    <property type="match status" value="3"/>
</dbReference>
<feature type="domain" description="Histone-binding protein RBBP4-like N-terminal" evidence="9">
    <location>
        <begin position="71"/>
        <end position="138"/>
    </location>
</feature>
<dbReference type="GO" id="GO:0042254">
    <property type="term" value="P:ribosome biogenesis"/>
    <property type="evidence" value="ECO:0007669"/>
    <property type="project" value="TreeGrafter"/>
</dbReference>
<dbReference type="InterPro" id="IPR051972">
    <property type="entry name" value="Glutamate-rich_WD_repeat"/>
</dbReference>
<evidence type="ECO:0000256" key="6">
    <source>
        <dbReference type="PROSITE-ProRule" id="PRU00221"/>
    </source>
</evidence>